<evidence type="ECO:0000313" key="8">
    <source>
        <dbReference type="EMBL" id="GIG50550.1"/>
    </source>
</evidence>
<dbReference type="InterPro" id="IPR003284">
    <property type="entry name" value="Sal_SpvB"/>
</dbReference>
<dbReference type="SUPFAM" id="SSF69318">
    <property type="entry name" value="Integrin alpha N-terminal domain"/>
    <property type="match status" value="1"/>
</dbReference>
<sequence length="2355" mass="253135">MSADVISLPKGGGAIGGLGESFSSDQFTGTGQFSVPIAIPAGRHGVQPHLALAYGSGTGNGPFGLGWQLSLPGVSRKTTRGVPRYDDDRDVFVLSGAEDLVPVAGSYPGRVRYRPRTEGLFARIEHVKDGTGDYWEVRGADGGRTRYGTARPDGAPADWRDPAVFADPQAPGHVFGWRITETADPFGNLVRYAYLLDEGQPLLSRISYADYGDRSAPAFLVTVDFEHSARPDPFSAHRAGFALRTALRCDTVRISTHAADGVTRVAHEYRLSYRQAPFNGVSLLAGVTSVGIDGDAVEAMPPLTFDYSAFEPAGRRFQPLTGPGLPAANLSDRTFALVDLRGAGLPDVVELGAVRRYWRNAGGGRFELPRLLAESPPAELGSDGVMLMDADGDGRADLVAAGLSGYHPMTFGGGWSRRSFQRYRVAPAVRLSDPNVRLVDLDGDGLTDVLRSGTRLEAWFNDRDPALAWQRTTSSAGPAAELDLADPRVRLADMTGDGLSDLVLLRSGSIAYWPNLGHGRWGAKVTMRRSPRLPDGFDPRRLLLGDVDGDGAADLVYVADGRVMVWGNMSGNGWTEQPVTVAGTPHVADGDGLQLADVHGTGVSGLLYSHGRGGTAERPRFLDLTGGVKPYLLTGLDNHLGARTTVRYRSSTVDHLRDAADPVTRWRTTLPFPVQVVATVVVTDQISGNRLTTEYEYHHGYWDGEEREFRGFARVERRDAEASGAPTVTKTWFHPGPVAGAEAGDWTELDLRHEYTAVDPPLLSRPAAQVELIAGLPRAARRTALRALSGQVLRTELYALDGADRADRPYVVTESVAGLRQEHPRIFFPFPIASRNTAWERGDEPLTRFVLHAAPNAHGLPTARLDVAVPRGRDPMATGAEPFLATATTIGYATRDDDEVYLVDRVARTTTVEVAPGGLSLPQLRDSVLDPGLDSGLDSAGPVATRVVADVRTFYDGDAYTGLPLGTLGDHGAPTRVESLAFPDTFLDTVFGPDLRPPYLDPTGAPAWTPQYPRQFRDDLPPLAGYVHRTDPDGYYVIVGRHRYDVHDPGRVPRGLKLDSLDPLGNRSGVEHDEHDLLVVASTDPAGLVTTAGHDLRLLRPRAVTDPNGATGSVTFSPAGLVTAQFHRGKDGEGDGTEPGLRTVYDLAAFAERGTPVSVRTVQRLHHDTDTEVDPAHRDDVLVSVQYSDGFGRTVQTRTQTEDTLFGDPTSGGGVLPDDPAAPVLPVRSAGDAVVVSGWQVYDHKGRVIRRYEPFFANGFDYTEPVEGQLGNLVRLFYDPCGRQVRTVNPDGSERRVVIGVPADLADPDTFVGSPWEAYTYDANDNAGRTHPEAAEGYRAHWNTPAGVEVDALGRAVRAVSRLGAGPGGAALVTRSSYDIRGRLLATVDPLGREAFRFTVDLLGRRWRADSLDAGRHVTVPDADGAPIEGRDGRDAIRLTSYDPLRRPVRMWARDDGDGPVTLRQRFEYGDAGTPSQPPAERAAARAHNLLGRAVRHHDEAGLVTVGAADFKGNVTESVRRVIADAPILATYEAAARDGWKVRPFAPDWAPRAGQSQPDRDAELLEPRDYATSNRHDAVNRLVRHILPTDVEGRRRVLTPVYNRSGALDQVRLDDTVFVQRISYDAKGNRTLLAYGNGVLTRYAYEPLTTRLARLRTEHFTPDGDGYRPGGEVLQDQTYAYDLAGNLLGIDDLTPGSGIPGNPDALTVADPILRNLIGTGQALRRRFSYDPLYRLLTATGREQQAPPTGDPWLGLPRGTDATRAQAYTETYGYDELGNLLSLAHAAAGGFTRTFTTAPGGNALARMTIGATGYDYAFDAGGNLVAETGSRRFDWDHAGRLAAFGTATPGAEPSVHAQYLYDATGARVKKLVRRQGGAVEVTHYVDAMFEEHRWAGGANNHVHVSDDQKRIAIVRIGAAHPDDRGPATAFQLGDHLGSSTAVVDAAGDLTNREEFTPYGETSFGSYARKRYRYTGKERDEESGLAYHQARYLMPWLARWASVDPLAARTPEQSPYEYAASNPLALVDPTGLSPDGLTNAQRTLIDNANANADASEQFARENPGGVRQLRHDLIDANSEVADRLLHGRPGGAAQERFEVIQEKLRRAADLNQERGMLEERVRRSFQDGSKGNFRQTPWREVLLSRLLAGRNALWGPRIGGGGGGRRGGGGGPKGGGGGGGAQKAAPAAEPAPSAPEPARSGGGPKAVDPAGVRAKAPGLLRTGGTVVGVLGALGLLDVAHSVLDDLSAHQYGSAAKKVAETAGVSAGFSNPVTFAPTAAYTVARTYHANRDEINDHAAAVGEFLDPVHWITGGHSPIGGVAAAGWAVTESTGRTVGGMATSAWRGVSWAAGKVWDIF</sequence>
<reference evidence="8" key="1">
    <citation type="submission" date="2021-01" db="EMBL/GenBank/DDBJ databases">
        <title>Whole genome shotgun sequence of Dactylosporangium siamense NBRC 106093.</title>
        <authorList>
            <person name="Komaki H."/>
            <person name="Tamura T."/>
        </authorList>
    </citation>
    <scope>NUCLEOTIDE SEQUENCE</scope>
    <source>
        <strain evidence="8">NBRC 106093</strain>
    </source>
</reference>
<keyword evidence="9" id="KW-1185">Reference proteome</keyword>
<keyword evidence="4" id="KW-0843">Virulence</keyword>
<feature type="compositionally biased region" description="Low complexity" evidence="5">
    <location>
        <begin position="2180"/>
        <end position="2197"/>
    </location>
</feature>
<dbReference type="PANTHER" id="PTHR32305">
    <property type="match status" value="1"/>
</dbReference>
<evidence type="ECO:0000259" key="7">
    <source>
        <dbReference type="Pfam" id="PF12256"/>
    </source>
</evidence>
<dbReference type="RefSeq" id="WP_203852194.1">
    <property type="nucleotide sequence ID" value="NZ_BAAAVW010000028.1"/>
</dbReference>
<organism evidence="8 9">
    <name type="scientific">Dactylosporangium siamense</name>
    <dbReference type="NCBI Taxonomy" id="685454"/>
    <lineage>
        <taxon>Bacteria</taxon>
        <taxon>Bacillati</taxon>
        <taxon>Actinomycetota</taxon>
        <taxon>Actinomycetes</taxon>
        <taxon>Micromonosporales</taxon>
        <taxon>Micromonosporaceae</taxon>
        <taxon>Dactylosporangium</taxon>
    </lineage>
</organism>
<proteinExistence type="predicted"/>
<name>A0A919PTH0_9ACTN</name>
<evidence type="ECO:0000313" key="9">
    <source>
        <dbReference type="Proteomes" id="UP000660611"/>
    </source>
</evidence>
<dbReference type="InterPro" id="IPR050708">
    <property type="entry name" value="T6SS_VgrG/RHS"/>
</dbReference>
<keyword evidence="3" id="KW-0732">Signal</keyword>
<evidence type="ECO:0000256" key="2">
    <source>
        <dbReference type="ARBA" id="ARBA00022525"/>
    </source>
</evidence>
<dbReference type="InterPro" id="IPR022045">
    <property type="entry name" value="TcdB_toxin_mid/N"/>
</dbReference>
<dbReference type="InterPro" id="IPR013517">
    <property type="entry name" value="FG-GAP"/>
</dbReference>
<dbReference type="EMBL" id="BONQ01000132">
    <property type="protein sequence ID" value="GIG50550.1"/>
    <property type="molecule type" value="Genomic_DNA"/>
</dbReference>
<dbReference type="Pfam" id="PF12256">
    <property type="entry name" value="TcdB_toxin_midN"/>
    <property type="match status" value="1"/>
</dbReference>
<dbReference type="Pfam" id="PF13517">
    <property type="entry name" value="FG-GAP_3"/>
    <property type="match status" value="1"/>
</dbReference>
<dbReference type="Pfam" id="PF12255">
    <property type="entry name" value="TcdB_toxin_midC"/>
    <property type="match status" value="1"/>
</dbReference>
<evidence type="ECO:0000259" key="6">
    <source>
        <dbReference type="Pfam" id="PF12255"/>
    </source>
</evidence>
<dbReference type="Pfam" id="PF03534">
    <property type="entry name" value="SpvB"/>
    <property type="match status" value="1"/>
</dbReference>
<evidence type="ECO:0000256" key="4">
    <source>
        <dbReference type="ARBA" id="ARBA00023026"/>
    </source>
</evidence>
<comment type="caution">
    <text evidence="8">The sequence shown here is derived from an EMBL/GenBank/DDBJ whole genome shotgun (WGS) entry which is preliminary data.</text>
</comment>
<dbReference type="GO" id="GO:0005576">
    <property type="term" value="C:extracellular region"/>
    <property type="evidence" value="ECO:0007669"/>
    <property type="project" value="UniProtKB-SubCell"/>
</dbReference>
<feature type="domain" description="Insecticide toxin TcdB middle/N-terminal" evidence="7">
    <location>
        <begin position="578"/>
        <end position="727"/>
    </location>
</feature>
<dbReference type="PANTHER" id="PTHR32305:SF15">
    <property type="entry name" value="PROTEIN RHSA-RELATED"/>
    <property type="match status" value="1"/>
</dbReference>
<dbReference type="GO" id="GO:0005737">
    <property type="term" value="C:cytoplasm"/>
    <property type="evidence" value="ECO:0007669"/>
    <property type="project" value="InterPro"/>
</dbReference>
<comment type="subcellular location">
    <subcellularLocation>
        <location evidence="1">Secreted</location>
    </subcellularLocation>
</comment>
<dbReference type="NCBIfam" id="TIGR03696">
    <property type="entry name" value="Rhs_assc_core"/>
    <property type="match status" value="1"/>
</dbReference>
<feature type="compositionally biased region" description="Gly residues" evidence="5">
    <location>
        <begin position="2155"/>
        <end position="2179"/>
    </location>
</feature>
<dbReference type="InterPro" id="IPR022044">
    <property type="entry name" value="TcdB_toxin_mid/C"/>
</dbReference>
<accession>A0A919PTH0</accession>
<keyword evidence="2" id="KW-0964">Secreted</keyword>
<gene>
    <name evidence="8" type="ORF">Dsi01nite_085910</name>
</gene>
<feature type="domain" description="Insecticide toxin TcdB middle/C-terminal" evidence="6">
    <location>
        <begin position="785"/>
        <end position="871"/>
    </location>
</feature>
<evidence type="ECO:0000256" key="3">
    <source>
        <dbReference type="ARBA" id="ARBA00022729"/>
    </source>
</evidence>
<dbReference type="Proteomes" id="UP000660611">
    <property type="component" value="Unassembled WGS sequence"/>
</dbReference>
<evidence type="ECO:0000256" key="5">
    <source>
        <dbReference type="SAM" id="MobiDB-lite"/>
    </source>
</evidence>
<dbReference type="Gene3D" id="2.180.10.10">
    <property type="entry name" value="RHS repeat-associated core"/>
    <property type="match status" value="2"/>
</dbReference>
<dbReference type="InterPro" id="IPR028994">
    <property type="entry name" value="Integrin_alpha_N"/>
</dbReference>
<dbReference type="InterPro" id="IPR022385">
    <property type="entry name" value="Rhs_assc_core"/>
</dbReference>
<feature type="region of interest" description="Disordered" evidence="5">
    <location>
        <begin position="2155"/>
        <end position="2208"/>
    </location>
</feature>
<evidence type="ECO:0000256" key="1">
    <source>
        <dbReference type="ARBA" id="ARBA00004613"/>
    </source>
</evidence>
<protein>
    <submittedName>
        <fullName evidence="8">Uncharacterized protein</fullName>
    </submittedName>
</protein>